<dbReference type="InterPro" id="IPR000182">
    <property type="entry name" value="GNAT_dom"/>
</dbReference>
<dbReference type="EMBL" id="OUNE01000135">
    <property type="protein sequence ID" value="SPP33236.1"/>
    <property type="molecule type" value="Genomic_DNA"/>
</dbReference>
<dbReference type="Gene3D" id="3.40.630.30">
    <property type="match status" value="1"/>
</dbReference>
<reference evidence="2" key="1">
    <citation type="submission" date="2018-04" db="EMBL/GenBank/DDBJ databases">
        <authorList>
            <person name="Go L.Y."/>
            <person name="Mitchell J.A."/>
        </authorList>
    </citation>
    <scope>NUCLEOTIDE SEQUENCE</scope>
    <source>
        <strain evidence="2">WBAD</strain>
    </source>
</reference>
<dbReference type="SUPFAM" id="SSF55729">
    <property type="entry name" value="Acyl-CoA N-acyltransferases (Nat)"/>
    <property type="match status" value="1"/>
</dbReference>
<accession>A0A3B0IZD5</accession>
<feature type="domain" description="N-acetyltransferase" evidence="1">
    <location>
        <begin position="123"/>
        <end position="263"/>
    </location>
</feature>
<evidence type="ECO:0000259" key="1">
    <source>
        <dbReference type="PROSITE" id="PS51186"/>
    </source>
</evidence>
<dbReference type="PROSITE" id="PS51186">
    <property type="entry name" value="GNAT"/>
    <property type="match status" value="1"/>
</dbReference>
<dbReference type="AlphaFoldDB" id="A0A3B0IZD5"/>
<name>A0A3B0IZD5_9RICK</name>
<protein>
    <recommendedName>
        <fullName evidence="1">N-acetyltransferase domain-containing protein</fullName>
    </recommendedName>
</protein>
<evidence type="ECO:0000313" key="2">
    <source>
        <dbReference type="EMBL" id="SPP33236.1"/>
    </source>
</evidence>
<organism evidence="2">
    <name type="scientific">Wolbachia endosymbiont of Aleurodicus dispersus</name>
    <dbReference type="NCBI Taxonomy" id="1288877"/>
    <lineage>
        <taxon>Bacteria</taxon>
        <taxon>Pseudomonadati</taxon>
        <taxon>Pseudomonadota</taxon>
        <taxon>Alphaproteobacteria</taxon>
        <taxon>Rickettsiales</taxon>
        <taxon>Anaplasmataceae</taxon>
        <taxon>Wolbachieae</taxon>
        <taxon>Wolbachia</taxon>
    </lineage>
</organism>
<gene>
    <name evidence="2" type="ORF">WBAD_0786</name>
</gene>
<sequence length="263" mass="30513">MQNKKICYSSLIIQNLKDYILYATNLSKWEIHDEFDNIIFTVNGTRESLFNFVFCEDQCTELSICRTLDYLKARNIEATWIISPRIKIGGILEKCEIKHVSTPKKVLLNIKDYFLPDDAVPNLKFNVVNSSELLEQLDLHTSKIFYHRISIVSTFFRQLSNYDDKSSRLRFFLVMLNNEIVGTCGLYIQDNIAGFYSDGVLPIYRGRGIGTQMVLERIKIARQFECKYIVAHCMKPSVNLYKRLGFRVLGNLHLYTSSVQSLC</sequence>
<dbReference type="GO" id="GO:0016747">
    <property type="term" value="F:acyltransferase activity, transferring groups other than amino-acyl groups"/>
    <property type="evidence" value="ECO:0007669"/>
    <property type="project" value="InterPro"/>
</dbReference>
<proteinExistence type="predicted"/>
<dbReference type="InterPro" id="IPR016181">
    <property type="entry name" value="Acyl_CoA_acyltransferase"/>
</dbReference>
<dbReference type="Pfam" id="PF00583">
    <property type="entry name" value="Acetyltransf_1"/>
    <property type="match status" value="1"/>
</dbReference>
<dbReference type="CDD" id="cd04301">
    <property type="entry name" value="NAT_SF"/>
    <property type="match status" value="1"/>
</dbReference>